<evidence type="ECO:0000313" key="2">
    <source>
        <dbReference type="EMBL" id="PAP78013.1"/>
    </source>
</evidence>
<evidence type="ECO:0000313" key="3">
    <source>
        <dbReference type="Proteomes" id="UP000216339"/>
    </source>
</evidence>
<reference evidence="2 3" key="1">
    <citation type="submission" date="2016-11" db="EMBL/GenBank/DDBJ databases">
        <title>Study of marine rhodopsin-containing bacteria.</title>
        <authorList>
            <person name="Yoshizawa S."/>
            <person name="Kumagai Y."/>
            <person name="Kogure K."/>
        </authorList>
    </citation>
    <scope>NUCLEOTIDE SEQUENCE [LARGE SCALE GENOMIC DNA]</scope>
    <source>
        <strain evidence="2 3">SAORIC-28</strain>
    </source>
</reference>
<protein>
    <submittedName>
        <fullName evidence="2">Uncharacterized protein</fullName>
    </submittedName>
</protein>
<keyword evidence="3" id="KW-1185">Reference proteome</keyword>
<dbReference type="RefSeq" id="WP_095511682.1">
    <property type="nucleotide sequence ID" value="NZ_MQWD01000001.1"/>
</dbReference>
<dbReference type="Proteomes" id="UP000216339">
    <property type="component" value="Unassembled WGS sequence"/>
</dbReference>
<feature type="coiled-coil region" evidence="1">
    <location>
        <begin position="75"/>
        <end position="102"/>
    </location>
</feature>
<dbReference type="EMBL" id="MQWD01000001">
    <property type="protein sequence ID" value="PAP78013.1"/>
    <property type="molecule type" value="Genomic_DNA"/>
</dbReference>
<name>A0A271J3J3_9BACT</name>
<sequence length="323" mass="33371">MTFDLPTAAAARADWTSIFDAVAAEICAPDVPTQTAEALHEHVGPATDAADWTDAEMADAYEGLAASLPAGLAELESACRDRADVLRAAAEAEDERRAMDAEAFDVEAYADLGPVSPAMARAQAIAEDAAVVLDHMNAVGVRFDARRKVEEAEEFSFLAGGSTLAVPTKLERVTAFQGDLAKLADTLEAMGPAPSGTRYYPARLHKGTGEGGRPVVIVMAETTPGDAGSLRAVGFLQPKHVEWLAPVLGTARSGAVTECSTPIRVYATAVTGGTADRPTRGCNVAIAGAAAAVRKALDAEAAEARRETAYGSGSVASVEAATE</sequence>
<keyword evidence="1" id="KW-0175">Coiled coil</keyword>
<proteinExistence type="predicted"/>
<organism evidence="2 3">
    <name type="scientific">Rubrivirga marina</name>
    <dbReference type="NCBI Taxonomy" id="1196024"/>
    <lineage>
        <taxon>Bacteria</taxon>
        <taxon>Pseudomonadati</taxon>
        <taxon>Rhodothermota</taxon>
        <taxon>Rhodothermia</taxon>
        <taxon>Rhodothermales</taxon>
        <taxon>Rubricoccaceae</taxon>
        <taxon>Rubrivirga</taxon>
    </lineage>
</organism>
<comment type="caution">
    <text evidence="2">The sequence shown here is derived from an EMBL/GenBank/DDBJ whole genome shotgun (WGS) entry which is preliminary data.</text>
</comment>
<dbReference type="OrthoDB" id="1532408at2"/>
<dbReference type="AlphaFoldDB" id="A0A271J3J3"/>
<gene>
    <name evidence="2" type="ORF">BSZ37_16980</name>
</gene>
<accession>A0A271J3J3</accession>
<evidence type="ECO:0000256" key="1">
    <source>
        <dbReference type="SAM" id="Coils"/>
    </source>
</evidence>